<dbReference type="EMBL" id="CP051755">
    <property type="protein sequence ID" value="QPJ86633.1"/>
    <property type="molecule type" value="Genomic_DNA"/>
</dbReference>
<gene>
    <name evidence="1" type="ORF">HH195_11740</name>
</gene>
<dbReference type="Proteomes" id="UP000594603">
    <property type="component" value="Plasmid p1"/>
</dbReference>
<keyword evidence="2" id="KW-1185">Reference proteome</keyword>
<name>A0ACD1BH43_9CLOT</name>
<organism evidence="1 2">
    <name type="scientific">Candidatus Sarcina troglodytae</name>
    <dbReference type="NCBI Taxonomy" id="2726954"/>
    <lineage>
        <taxon>Bacteria</taxon>
        <taxon>Bacillati</taxon>
        <taxon>Bacillota</taxon>
        <taxon>Clostridia</taxon>
        <taxon>Eubacteriales</taxon>
        <taxon>Clostridiaceae</taxon>
        <taxon>Sarcina</taxon>
    </lineage>
</organism>
<evidence type="ECO:0000313" key="2">
    <source>
        <dbReference type="Proteomes" id="UP000594603"/>
    </source>
</evidence>
<keyword evidence="1" id="KW-0614">Plasmid</keyword>
<proteinExistence type="predicted"/>
<protein>
    <submittedName>
        <fullName evidence="1">Uncharacterized protein</fullName>
    </submittedName>
</protein>
<sequence>MINDWVVAIAFLMVILVLVIIAIIIGLKTPPYKPTRRERYENYIHSSKWRRRRARALMLGNYQCAKCGAKRNLHVHHLSYEHFTKELDSELQVLCRKCHQEVHGRRF</sequence>
<accession>A0ACD1BH43</accession>
<geneLocation type="plasmid" evidence="1 2">
    <name>p1</name>
</geneLocation>
<reference evidence="1" key="1">
    <citation type="submission" date="2020-04" db="EMBL/GenBank/DDBJ databases">
        <title>A novel bacterium ('Candidatus Sarcina troglodytae' sp. nov.) linked to a protracted, uniformly lethal epizootic among sanctuary western chimpanzees (Pan troglodytes verus) in Sierra Leone.</title>
        <authorList>
            <person name="Owens L.A."/>
            <person name="Colitti B."/>
            <person name="Hirji I."/>
            <person name="Pizaro A."/>
            <person name="Jaffe J.E."/>
            <person name="Moittie S."/>
            <person name="Bishop-Lilly K.A."/>
            <person name="Estrella L.A."/>
            <person name="Voegtly L.J."/>
            <person name="Kuhn J.H."/>
            <person name="Suen G."/>
            <person name="Deblois C.L."/>
            <person name="Dunn C."/>
            <person name="Juan-Salles C."/>
            <person name="Goldberg T.L."/>
        </authorList>
    </citation>
    <scope>NUCLEOTIDE SEQUENCE</scope>
    <source>
        <strain evidence="1">JB2</strain>
    </source>
</reference>
<evidence type="ECO:0000313" key="1">
    <source>
        <dbReference type="EMBL" id="QPJ86633.1"/>
    </source>
</evidence>